<dbReference type="GO" id="GO:0003844">
    <property type="term" value="F:1,4-alpha-glucan branching enzyme activity"/>
    <property type="evidence" value="ECO:0007669"/>
    <property type="project" value="TreeGrafter"/>
</dbReference>
<dbReference type="Proteomes" id="UP000485058">
    <property type="component" value="Unassembled WGS sequence"/>
</dbReference>
<dbReference type="Gene3D" id="2.60.40.10">
    <property type="entry name" value="Immunoglobulins"/>
    <property type="match status" value="1"/>
</dbReference>
<name>A0A699ZXQ3_HAELA</name>
<feature type="non-terminal residue" evidence="2">
    <location>
        <position position="1"/>
    </location>
</feature>
<dbReference type="Pfam" id="PF02922">
    <property type="entry name" value="CBM_48"/>
    <property type="match status" value="1"/>
</dbReference>
<organism evidence="2 3">
    <name type="scientific">Haematococcus lacustris</name>
    <name type="common">Green alga</name>
    <name type="synonym">Haematococcus pluvialis</name>
    <dbReference type="NCBI Taxonomy" id="44745"/>
    <lineage>
        <taxon>Eukaryota</taxon>
        <taxon>Viridiplantae</taxon>
        <taxon>Chlorophyta</taxon>
        <taxon>core chlorophytes</taxon>
        <taxon>Chlorophyceae</taxon>
        <taxon>CS clade</taxon>
        <taxon>Chlamydomonadales</taxon>
        <taxon>Haematococcaceae</taxon>
        <taxon>Haematococcus</taxon>
    </lineage>
</organism>
<dbReference type="InterPro" id="IPR004193">
    <property type="entry name" value="Glyco_hydro_13_N"/>
</dbReference>
<comment type="caution">
    <text evidence="2">The sequence shown here is derived from an EMBL/GenBank/DDBJ whole genome shotgun (WGS) entry which is preliminary data.</text>
</comment>
<feature type="non-terminal residue" evidence="2">
    <location>
        <position position="82"/>
    </location>
</feature>
<reference evidence="2 3" key="1">
    <citation type="submission" date="2020-02" db="EMBL/GenBank/DDBJ databases">
        <title>Draft genome sequence of Haematococcus lacustris strain NIES-144.</title>
        <authorList>
            <person name="Morimoto D."/>
            <person name="Nakagawa S."/>
            <person name="Yoshida T."/>
            <person name="Sawayama S."/>
        </authorList>
    </citation>
    <scope>NUCLEOTIDE SEQUENCE [LARGE SCALE GENOMIC DNA]</scope>
    <source>
        <strain evidence="2 3">NIES-144</strain>
    </source>
</reference>
<dbReference type="SUPFAM" id="SSF81296">
    <property type="entry name" value="E set domains"/>
    <property type="match status" value="1"/>
</dbReference>
<dbReference type="PANTHER" id="PTHR43651">
    <property type="entry name" value="1,4-ALPHA-GLUCAN-BRANCHING ENZYME"/>
    <property type="match status" value="1"/>
</dbReference>
<dbReference type="GO" id="GO:0005975">
    <property type="term" value="P:carbohydrate metabolic process"/>
    <property type="evidence" value="ECO:0007669"/>
    <property type="project" value="InterPro"/>
</dbReference>
<dbReference type="GO" id="GO:0004553">
    <property type="term" value="F:hydrolase activity, hydrolyzing O-glycosyl compounds"/>
    <property type="evidence" value="ECO:0007669"/>
    <property type="project" value="InterPro"/>
</dbReference>
<evidence type="ECO:0000313" key="2">
    <source>
        <dbReference type="EMBL" id="GFH23506.1"/>
    </source>
</evidence>
<protein>
    <submittedName>
        <fullName evidence="2">Aamy domain-containing protein</fullName>
    </submittedName>
</protein>
<evidence type="ECO:0000313" key="3">
    <source>
        <dbReference type="Proteomes" id="UP000485058"/>
    </source>
</evidence>
<dbReference type="EMBL" id="BLLF01002288">
    <property type="protein sequence ID" value="GFH23506.1"/>
    <property type="molecule type" value="Genomic_DNA"/>
</dbReference>
<gene>
    <name evidence="2" type="ORF">HaLaN_21126</name>
</gene>
<dbReference type="InterPro" id="IPR014756">
    <property type="entry name" value="Ig_E-set"/>
</dbReference>
<keyword evidence="3" id="KW-1185">Reference proteome</keyword>
<sequence>MGIVREGGVTTVREWAPAAQAVSLIGDFSGWKEVGMKKDQWGVWEVSLPDVQGQPAIPHRSRIKVKLQAPGGWWVDRLSAWI</sequence>
<dbReference type="AlphaFoldDB" id="A0A699ZXQ3"/>
<proteinExistence type="predicted"/>
<dbReference type="InterPro" id="IPR013783">
    <property type="entry name" value="Ig-like_fold"/>
</dbReference>
<accession>A0A699ZXQ3</accession>
<evidence type="ECO:0000259" key="1">
    <source>
        <dbReference type="Pfam" id="PF02922"/>
    </source>
</evidence>
<dbReference type="GO" id="GO:0005737">
    <property type="term" value="C:cytoplasm"/>
    <property type="evidence" value="ECO:0007669"/>
    <property type="project" value="TreeGrafter"/>
</dbReference>
<dbReference type="PANTHER" id="PTHR43651:SF2">
    <property type="entry name" value="1,4-ALPHA-GLUCAN-BRANCHING ENZYME, CHLOROPLASTIC_AMYLOPLASTIC"/>
    <property type="match status" value="1"/>
</dbReference>
<feature type="domain" description="Glycoside hydrolase family 13 N-terminal" evidence="1">
    <location>
        <begin position="5"/>
        <end position="81"/>
    </location>
</feature>